<comment type="caution">
    <text evidence="3">The sequence shown here is derived from an EMBL/GenBank/DDBJ whole genome shotgun (WGS) entry which is preliminary data.</text>
</comment>
<accession>A0A2K1DYN8</accession>
<dbReference type="AlphaFoldDB" id="A0A2K1DYN8"/>
<protein>
    <recommendedName>
        <fullName evidence="2">Aerotolerance regulator N-terminal domain-containing protein</fullName>
    </recommendedName>
</protein>
<feature type="transmembrane region" description="Helical" evidence="1">
    <location>
        <begin position="56"/>
        <end position="77"/>
    </location>
</feature>
<feature type="transmembrane region" description="Helical" evidence="1">
    <location>
        <begin position="6"/>
        <end position="24"/>
    </location>
</feature>
<dbReference type="Pfam" id="PF07584">
    <property type="entry name" value="BatA"/>
    <property type="match status" value="1"/>
</dbReference>
<name>A0A2K1DYN8_9FLAO</name>
<dbReference type="NCBIfam" id="TIGR02226">
    <property type="entry name" value="two_anch"/>
    <property type="match status" value="1"/>
</dbReference>
<proteinExistence type="predicted"/>
<dbReference type="RefSeq" id="WP_103052182.1">
    <property type="nucleotide sequence ID" value="NZ_POWF01000004.1"/>
</dbReference>
<dbReference type="Proteomes" id="UP000236641">
    <property type="component" value="Unassembled WGS sequence"/>
</dbReference>
<dbReference type="InterPro" id="IPR011933">
    <property type="entry name" value="Double_TM_dom"/>
</dbReference>
<dbReference type="PANTHER" id="PTHR37464">
    <property type="entry name" value="BLL2463 PROTEIN"/>
    <property type="match status" value="1"/>
</dbReference>
<dbReference type="OrthoDB" id="9810200at2"/>
<gene>
    <name evidence="3" type="ORF">C1T31_09155</name>
</gene>
<sequence>MQFKHPEILYALFLLIIPIIVHLFQLRRFQKEAFTNVAFLKQVIIQTRKSSQLKKWLTLITRMLLLACIIIAFAQPFTSNNTTFNTKPETVIYLDNSFSLQAKGEQGELLKRAIQEIIDEVNPDEKLSILTNDAVFKNTTIKTIQNDLLQLDYSANQLPYDAAILKSKNLFQKDSNLKNVVFISDFQQKEEPFTLEADSSYQFNLVALKPVSLTNISIDSAYIEKPTASTTLLKVRLSNSGNPIDNISVSLYDGEKLLAKTATAISGEAITEFSLSDQEISNGKIIIDDTSLQFDNILYFNLNKPPKTNVLTVGENDNYLNRLYASNEFNYVSSTLSQLNYSIIDNQNVIILNEIERFPSSLVNSLNNFISNGGYVIVIPSENSDLSTYNDFLTSYSLTFNPKIDSEKRVTQIQYAHPIYLNVFDRQVSNFQYPKVSAYYPIASIGNSKPLQFEDSKPFLIQNKQLFVFTAPLNTNNSSFSNSPLIVPTFYNIARQSLKTPELYYTIGRENTFDITVNMQQDDILSIQNNQASIIPKQQYFNNKVTVTTDESPDMAGNFDILKKSESISKVSFNYNRDESSMAYQDLSNLQNITISNSAADMIKTLKSNSKVNELWKWFIIFALAFLLIEMLILKYFK</sequence>
<dbReference type="InterPro" id="IPR029062">
    <property type="entry name" value="Class_I_gatase-like"/>
</dbReference>
<keyword evidence="4" id="KW-1185">Reference proteome</keyword>
<evidence type="ECO:0000313" key="3">
    <source>
        <dbReference type="EMBL" id="PNQ73142.1"/>
    </source>
</evidence>
<dbReference type="SUPFAM" id="SSF52317">
    <property type="entry name" value="Class I glutamine amidotransferase-like"/>
    <property type="match status" value="1"/>
</dbReference>
<keyword evidence="1" id="KW-1133">Transmembrane helix</keyword>
<evidence type="ECO:0000259" key="2">
    <source>
        <dbReference type="Pfam" id="PF07584"/>
    </source>
</evidence>
<dbReference type="PANTHER" id="PTHR37464:SF1">
    <property type="entry name" value="BLL2463 PROTEIN"/>
    <property type="match status" value="1"/>
</dbReference>
<organism evidence="3 4">
    <name type="scientific">Hanstruepera neustonica</name>
    <dbReference type="NCBI Taxonomy" id="1445657"/>
    <lineage>
        <taxon>Bacteria</taxon>
        <taxon>Pseudomonadati</taxon>
        <taxon>Bacteroidota</taxon>
        <taxon>Flavobacteriia</taxon>
        <taxon>Flavobacteriales</taxon>
        <taxon>Flavobacteriaceae</taxon>
        <taxon>Hanstruepera</taxon>
    </lineage>
</organism>
<keyword evidence="1" id="KW-0472">Membrane</keyword>
<feature type="domain" description="Aerotolerance regulator N-terminal" evidence="2">
    <location>
        <begin position="1"/>
        <end position="76"/>
    </location>
</feature>
<reference evidence="3 4" key="1">
    <citation type="submission" date="2018-01" db="EMBL/GenBank/DDBJ databases">
        <title>The draft genome of Hanstruepera neustonica JCM19743.</title>
        <authorList>
            <person name="He R.-H."/>
            <person name="Du Z.-J."/>
        </authorList>
    </citation>
    <scope>NUCLEOTIDE SEQUENCE [LARGE SCALE GENOMIC DNA]</scope>
    <source>
        <strain evidence="3 4">JCM19743</strain>
    </source>
</reference>
<dbReference type="EMBL" id="POWF01000004">
    <property type="protein sequence ID" value="PNQ73142.1"/>
    <property type="molecule type" value="Genomic_DNA"/>
</dbReference>
<evidence type="ECO:0000256" key="1">
    <source>
        <dbReference type="SAM" id="Phobius"/>
    </source>
</evidence>
<evidence type="ECO:0000313" key="4">
    <source>
        <dbReference type="Proteomes" id="UP000236641"/>
    </source>
</evidence>
<feature type="transmembrane region" description="Helical" evidence="1">
    <location>
        <begin position="615"/>
        <end position="637"/>
    </location>
</feature>
<dbReference type="InterPro" id="IPR024163">
    <property type="entry name" value="Aerotolerance_reg_N"/>
</dbReference>
<keyword evidence="1" id="KW-0812">Transmembrane</keyword>